<accession>A0ABV0WW30</accession>
<organism evidence="2 3">
    <name type="scientific">Xenotaenia resolanae</name>
    <dbReference type="NCBI Taxonomy" id="208358"/>
    <lineage>
        <taxon>Eukaryota</taxon>
        <taxon>Metazoa</taxon>
        <taxon>Chordata</taxon>
        <taxon>Craniata</taxon>
        <taxon>Vertebrata</taxon>
        <taxon>Euteleostomi</taxon>
        <taxon>Actinopterygii</taxon>
        <taxon>Neopterygii</taxon>
        <taxon>Teleostei</taxon>
        <taxon>Neoteleostei</taxon>
        <taxon>Acanthomorphata</taxon>
        <taxon>Ovalentaria</taxon>
        <taxon>Atherinomorphae</taxon>
        <taxon>Cyprinodontiformes</taxon>
        <taxon>Goodeidae</taxon>
        <taxon>Xenotaenia</taxon>
    </lineage>
</organism>
<proteinExistence type="predicted"/>
<keyword evidence="3" id="KW-1185">Reference proteome</keyword>
<name>A0ABV0WW30_9TELE</name>
<evidence type="ECO:0000313" key="2">
    <source>
        <dbReference type="EMBL" id="MEQ2273735.1"/>
    </source>
</evidence>
<evidence type="ECO:0000256" key="1">
    <source>
        <dbReference type="SAM" id="Phobius"/>
    </source>
</evidence>
<reference evidence="2 3" key="1">
    <citation type="submission" date="2021-06" db="EMBL/GenBank/DDBJ databases">
        <authorList>
            <person name="Palmer J.M."/>
        </authorList>
    </citation>
    <scope>NUCLEOTIDE SEQUENCE [LARGE SCALE GENOMIC DNA]</scope>
    <source>
        <strain evidence="2 3">XR_2019</strain>
        <tissue evidence="2">Muscle</tissue>
    </source>
</reference>
<evidence type="ECO:0000313" key="3">
    <source>
        <dbReference type="Proteomes" id="UP001444071"/>
    </source>
</evidence>
<comment type="caution">
    <text evidence="2">The sequence shown here is derived from an EMBL/GenBank/DDBJ whole genome shotgun (WGS) entry which is preliminary data.</text>
</comment>
<protein>
    <submittedName>
        <fullName evidence="2">Uncharacterized protein</fullName>
    </submittedName>
</protein>
<sequence>MSVDLIVHVLSQVPHLYMADKLGLRVGCGFCHPDSHSSSRTTRQMLPLNSIHTSFVCVFVQFFFFFVAGGTLEILCRICQILNSGQAGLSSMGFTLCDTPDLLFLNQQLANSADHYGSSWRSCLQLHLRGHH</sequence>
<keyword evidence="1" id="KW-0472">Membrane</keyword>
<dbReference type="EMBL" id="JAHRIM010072669">
    <property type="protein sequence ID" value="MEQ2273735.1"/>
    <property type="molecule type" value="Genomic_DNA"/>
</dbReference>
<gene>
    <name evidence="2" type="ORF">XENORESO_008173</name>
</gene>
<feature type="transmembrane region" description="Helical" evidence="1">
    <location>
        <begin position="51"/>
        <end position="76"/>
    </location>
</feature>
<keyword evidence="1" id="KW-1133">Transmembrane helix</keyword>
<dbReference type="Proteomes" id="UP001444071">
    <property type="component" value="Unassembled WGS sequence"/>
</dbReference>
<keyword evidence="1" id="KW-0812">Transmembrane</keyword>